<accession>A0A8X6NS95</accession>
<name>A0A8X6NS95_NEPPI</name>
<proteinExistence type="predicted"/>
<sequence>MFVILASFSPYDKTSHRMDLIYLDCLSVVQTLPWLARPFTSGIHLLRWKGLLVFLVGEHWSDYLGEINLNAQGGRKAPTFKPHQHL</sequence>
<evidence type="ECO:0000313" key="1">
    <source>
        <dbReference type="EMBL" id="GFT32007.1"/>
    </source>
</evidence>
<evidence type="ECO:0000313" key="2">
    <source>
        <dbReference type="Proteomes" id="UP000887013"/>
    </source>
</evidence>
<reference evidence="1" key="1">
    <citation type="submission" date="2020-08" db="EMBL/GenBank/DDBJ databases">
        <title>Multicomponent nature underlies the extraordinary mechanical properties of spider dragline silk.</title>
        <authorList>
            <person name="Kono N."/>
            <person name="Nakamura H."/>
            <person name="Mori M."/>
            <person name="Yoshida Y."/>
            <person name="Ohtoshi R."/>
            <person name="Malay A.D."/>
            <person name="Moran D.A.P."/>
            <person name="Tomita M."/>
            <person name="Numata K."/>
            <person name="Arakawa K."/>
        </authorList>
    </citation>
    <scope>NUCLEOTIDE SEQUENCE</scope>
</reference>
<organism evidence="1 2">
    <name type="scientific">Nephila pilipes</name>
    <name type="common">Giant wood spider</name>
    <name type="synonym">Nephila maculata</name>
    <dbReference type="NCBI Taxonomy" id="299642"/>
    <lineage>
        <taxon>Eukaryota</taxon>
        <taxon>Metazoa</taxon>
        <taxon>Ecdysozoa</taxon>
        <taxon>Arthropoda</taxon>
        <taxon>Chelicerata</taxon>
        <taxon>Arachnida</taxon>
        <taxon>Araneae</taxon>
        <taxon>Araneomorphae</taxon>
        <taxon>Entelegynae</taxon>
        <taxon>Araneoidea</taxon>
        <taxon>Nephilidae</taxon>
        <taxon>Nephila</taxon>
    </lineage>
</organism>
<protein>
    <submittedName>
        <fullName evidence="1">Uncharacterized protein</fullName>
    </submittedName>
</protein>
<keyword evidence="2" id="KW-1185">Reference proteome</keyword>
<comment type="caution">
    <text evidence="1">The sequence shown here is derived from an EMBL/GenBank/DDBJ whole genome shotgun (WGS) entry which is preliminary data.</text>
</comment>
<dbReference type="Proteomes" id="UP000887013">
    <property type="component" value="Unassembled WGS sequence"/>
</dbReference>
<dbReference type="AlphaFoldDB" id="A0A8X6NS95"/>
<dbReference type="EMBL" id="BMAW01061612">
    <property type="protein sequence ID" value="GFT32007.1"/>
    <property type="molecule type" value="Genomic_DNA"/>
</dbReference>
<gene>
    <name evidence="1" type="ORF">NPIL_482631</name>
</gene>